<comment type="caution">
    <text evidence="3">The sequence shown here is derived from an EMBL/GenBank/DDBJ whole genome shotgun (WGS) entry which is preliminary data.</text>
</comment>
<feature type="transmembrane region" description="Helical" evidence="1">
    <location>
        <begin position="185"/>
        <end position="204"/>
    </location>
</feature>
<proteinExistence type="predicted"/>
<dbReference type="InterPro" id="IPR036890">
    <property type="entry name" value="HATPase_C_sf"/>
</dbReference>
<dbReference type="SMART" id="SM00387">
    <property type="entry name" value="HATPase_c"/>
    <property type="match status" value="1"/>
</dbReference>
<feature type="domain" description="Histidine kinase/HSP90-like ATPase" evidence="2">
    <location>
        <begin position="358"/>
        <end position="465"/>
    </location>
</feature>
<protein>
    <submittedName>
        <fullName evidence="3">GHKL domain-containing protein</fullName>
    </submittedName>
</protein>
<keyword evidence="1" id="KW-0812">Transmembrane</keyword>
<dbReference type="InterPro" id="IPR003594">
    <property type="entry name" value="HATPase_dom"/>
</dbReference>
<sequence>MLGRTTVMTGTMRELIWIAGSLPVWIALELAETGLYIYLVTGILPDLRNTGRREKLLCGVLFAVMAGMICMKYRIGSVFSAQAFLYGLLVLIIGTWIACRRNLLLSAGLAMTYSGFIMLLVYMAVFLLSLLYSGSGQPDIYVAMGGHVNEAFCVLRLVILCLLIPVARRIRRSDIRRQIDEYRMLLLIVGAVLCALVLEYQNFLEYGFTYSSAGIPAVTSALRNSFLGLLTSVILAAAAGMLFFKNRNIRRENDLLLMKEEMEQQKYKELSAAVEKNRELVHDAKNHYLVIREYIRKEDYKSLDGYVDGLQQDFARADAWVYTGNPVLDLILGQKRMTAQSQGFSFKLQASPLSGLPFSDREICSLFGNLLDNAIEACGRVRKRDAEILVKIEQQNQMLFIEIANSTDGIPERMDRGFRSRKKDPSRHGYGLKSVERIVADHDGVIDYNADERSFTVTVTFFDVE</sequence>
<accession>A0A9D2RE64</accession>
<feature type="transmembrane region" description="Helical" evidence="1">
    <location>
        <begin position="15"/>
        <end position="44"/>
    </location>
</feature>
<dbReference type="GO" id="GO:0042802">
    <property type="term" value="F:identical protein binding"/>
    <property type="evidence" value="ECO:0007669"/>
    <property type="project" value="TreeGrafter"/>
</dbReference>
<dbReference type="PANTHER" id="PTHR40448:SF1">
    <property type="entry name" value="TWO-COMPONENT SENSOR HISTIDINE KINASE"/>
    <property type="match status" value="1"/>
</dbReference>
<feature type="transmembrane region" description="Helical" evidence="1">
    <location>
        <begin position="111"/>
        <end position="134"/>
    </location>
</feature>
<evidence type="ECO:0000313" key="4">
    <source>
        <dbReference type="Proteomes" id="UP000823909"/>
    </source>
</evidence>
<gene>
    <name evidence="3" type="ORF">H9910_07385</name>
</gene>
<dbReference type="Pfam" id="PF14501">
    <property type="entry name" value="HATPase_c_5"/>
    <property type="match status" value="1"/>
</dbReference>
<feature type="transmembrane region" description="Helical" evidence="1">
    <location>
        <begin position="56"/>
        <end position="75"/>
    </location>
</feature>
<dbReference type="CDD" id="cd16935">
    <property type="entry name" value="HATPase_AgrC-ComD-like"/>
    <property type="match status" value="1"/>
</dbReference>
<name>A0A9D2RE64_9FIRM</name>
<dbReference type="AlphaFoldDB" id="A0A9D2RE64"/>
<feature type="transmembrane region" description="Helical" evidence="1">
    <location>
        <begin position="140"/>
        <end position="164"/>
    </location>
</feature>
<keyword evidence="1" id="KW-1133">Transmembrane helix</keyword>
<feature type="transmembrane region" description="Helical" evidence="1">
    <location>
        <begin position="81"/>
        <end position="99"/>
    </location>
</feature>
<evidence type="ECO:0000256" key="1">
    <source>
        <dbReference type="SAM" id="Phobius"/>
    </source>
</evidence>
<reference evidence="3" key="2">
    <citation type="submission" date="2021-04" db="EMBL/GenBank/DDBJ databases">
        <authorList>
            <person name="Gilroy R."/>
        </authorList>
    </citation>
    <scope>NUCLEOTIDE SEQUENCE</scope>
    <source>
        <strain evidence="3">ChiBcec15-3976</strain>
    </source>
</reference>
<dbReference type="PANTHER" id="PTHR40448">
    <property type="entry name" value="TWO-COMPONENT SENSOR HISTIDINE KINASE"/>
    <property type="match status" value="1"/>
</dbReference>
<reference evidence="3" key="1">
    <citation type="journal article" date="2021" name="PeerJ">
        <title>Extensive microbial diversity within the chicken gut microbiome revealed by metagenomics and culture.</title>
        <authorList>
            <person name="Gilroy R."/>
            <person name="Ravi A."/>
            <person name="Getino M."/>
            <person name="Pursley I."/>
            <person name="Horton D.L."/>
            <person name="Alikhan N.F."/>
            <person name="Baker D."/>
            <person name="Gharbi K."/>
            <person name="Hall N."/>
            <person name="Watson M."/>
            <person name="Adriaenssens E.M."/>
            <person name="Foster-Nyarko E."/>
            <person name="Jarju S."/>
            <person name="Secka A."/>
            <person name="Antonio M."/>
            <person name="Oren A."/>
            <person name="Chaudhuri R.R."/>
            <person name="La Ragione R."/>
            <person name="Hildebrand F."/>
            <person name="Pallen M.J."/>
        </authorList>
    </citation>
    <scope>NUCLEOTIDE SEQUENCE</scope>
    <source>
        <strain evidence="3">ChiBcec15-3976</strain>
    </source>
</reference>
<keyword evidence="1" id="KW-0472">Membrane</keyword>
<dbReference type="InterPro" id="IPR032834">
    <property type="entry name" value="NatK-like_C"/>
</dbReference>
<organism evidence="3 4">
    <name type="scientific">Candidatus Mediterraneibacter quadrami</name>
    <dbReference type="NCBI Taxonomy" id="2838684"/>
    <lineage>
        <taxon>Bacteria</taxon>
        <taxon>Bacillati</taxon>
        <taxon>Bacillota</taxon>
        <taxon>Clostridia</taxon>
        <taxon>Lachnospirales</taxon>
        <taxon>Lachnospiraceae</taxon>
        <taxon>Mediterraneibacter</taxon>
    </lineage>
</organism>
<dbReference type="Proteomes" id="UP000823909">
    <property type="component" value="Unassembled WGS sequence"/>
</dbReference>
<dbReference type="Gene3D" id="3.30.565.10">
    <property type="entry name" value="Histidine kinase-like ATPase, C-terminal domain"/>
    <property type="match status" value="1"/>
</dbReference>
<evidence type="ECO:0000259" key="2">
    <source>
        <dbReference type="SMART" id="SM00387"/>
    </source>
</evidence>
<evidence type="ECO:0000313" key="3">
    <source>
        <dbReference type="EMBL" id="HJD42817.1"/>
    </source>
</evidence>
<feature type="transmembrane region" description="Helical" evidence="1">
    <location>
        <begin position="224"/>
        <end position="244"/>
    </location>
</feature>
<dbReference type="EMBL" id="DWUU01000044">
    <property type="protein sequence ID" value="HJD42817.1"/>
    <property type="molecule type" value="Genomic_DNA"/>
</dbReference>
<dbReference type="SUPFAM" id="SSF55874">
    <property type="entry name" value="ATPase domain of HSP90 chaperone/DNA topoisomerase II/histidine kinase"/>
    <property type="match status" value="1"/>
</dbReference>